<feature type="transmembrane region" description="Helical" evidence="6">
    <location>
        <begin position="36"/>
        <end position="54"/>
    </location>
</feature>
<feature type="transmembrane region" description="Helical" evidence="6">
    <location>
        <begin position="74"/>
        <end position="91"/>
    </location>
</feature>
<evidence type="ECO:0000313" key="7">
    <source>
        <dbReference type="EMBL" id="GHB50491.1"/>
    </source>
</evidence>
<comment type="caution">
    <text evidence="7">The sequence shown here is derived from an EMBL/GenBank/DDBJ whole genome shotgun (WGS) entry which is preliminary data.</text>
</comment>
<evidence type="ECO:0000256" key="1">
    <source>
        <dbReference type="ARBA" id="ARBA00004141"/>
    </source>
</evidence>
<reference evidence="8" key="1">
    <citation type="journal article" date="2019" name="Int. J. Syst. Evol. Microbiol.">
        <title>The Global Catalogue of Microorganisms (GCM) 10K type strain sequencing project: providing services to taxonomists for standard genome sequencing and annotation.</title>
        <authorList>
            <consortium name="The Broad Institute Genomics Platform"/>
            <consortium name="The Broad Institute Genome Sequencing Center for Infectious Disease"/>
            <person name="Wu L."/>
            <person name="Ma J."/>
        </authorList>
    </citation>
    <scope>NUCLEOTIDE SEQUENCE [LARGE SCALE GENOMIC DNA]</scope>
    <source>
        <strain evidence="8">JCM 4738</strain>
    </source>
</reference>
<dbReference type="RefSeq" id="WP_308433575.1">
    <property type="nucleotide sequence ID" value="NZ_BMVP01000003.1"/>
</dbReference>
<feature type="transmembrane region" description="Helical" evidence="6">
    <location>
        <begin position="172"/>
        <end position="194"/>
    </location>
</feature>
<keyword evidence="8" id="KW-1185">Reference proteome</keyword>
<dbReference type="EMBL" id="BMVP01000003">
    <property type="protein sequence ID" value="GHB50491.1"/>
    <property type="molecule type" value="Genomic_DNA"/>
</dbReference>
<evidence type="ECO:0000256" key="3">
    <source>
        <dbReference type="ARBA" id="ARBA00022989"/>
    </source>
</evidence>
<feature type="transmembrane region" description="Helical" evidence="6">
    <location>
        <begin position="245"/>
        <end position="269"/>
    </location>
</feature>
<sequence>MIRPPAPLPGRARPRRVTPTSARLCARIGEQLGNHMGWAVAGAYLAAAAFPSPGMWLRHPREVPGMGVGFRLEAAPLLLALVLFAAGLQVPPKTLLRVVRQPVTLLVGLALHLGAPLVIIPALALALHRTPDTDGGSGMITAMILIAAMPVAAGATVWTARGGGDQPAMVGLVFLSTLLSPLTLPFTLAALSPLLSRDYAATLAAAARIAGHGFALTGVVLPCAAGLVCHIVMPRRALAAVARTAPSTAFAGSLLLTYLNASGALGPFLAHPDMVLPAASVAVAAALCALSFLLGRAGGRLLGLRAPARTCVTLACGMNNSSAGAVLIGTAMPDRPHVLLPVLAYSLLQKLAAGHAVRAPRRRPRRPLSVRDPGPGSAIAPRSSAVL</sequence>
<feature type="transmembrane region" description="Helical" evidence="6">
    <location>
        <begin position="103"/>
        <end position="127"/>
    </location>
</feature>
<dbReference type="InterPro" id="IPR038770">
    <property type="entry name" value="Na+/solute_symporter_sf"/>
</dbReference>
<evidence type="ECO:0000256" key="6">
    <source>
        <dbReference type="SAM" id="Phobius"/>
    </source>
</evidence>
<gene>
    <name evidence="7" type="ORF">GCM10010347_20020</name>
</gene>
<comment type="subcellular location">
    <subcellularLocation>
        <location evidence="1">Membrane</location>
        <topology evidence="1">Multi-pass membrane protein</topology>
    </subcellularLocation>
</comment>
<dbReference type="Gene3D" id="1.20.1530.20">
    <property type="match status" value="1"/>
</dbReference>
<keyword evidence="2 6" id="KW-0812">Transmembrane</keyword>
<organism evidence="7 8">
    <name type="scientific">Streptomyces cirratus</name>
    <dbReference type="NCBI Taxonomy" id="68187"/>
    <lineage>
        <taxon>Bacteria</taxon>
        <taxon>Bacillati</taxon>
        <taxon>Actinomycetota</taxon>
        <taxon>Actinomycetes</taxon>
        <taxon>Kitasatosporales</taxon>
        <taxon>Streptomycetaceae</taxon>
        <taxon>Streptomyces</taxon>
    </lineage>
</organism>
<evidence type="ECO:0000256" key="5">
    <source>
        <dbReference type="SAM" id="MobiDB-lite"/>
    </source>
</evidence>
<feature type="transmembrane region" description="Helical" evidence="6">
    <location>
        <begin position="275"/>
        <end position="294"/>
    </location>
</feature>
<evidence type="ECO:0008006" key="9">
    <source>
        <dbReference type="Google" id="ProtNLM"/>
    </source>
</evidence>
<feature type="region of interest" description="Disordered" evidence="5">
    <location>
        <begin position="358"/>
        <end position="387"/>
    </location>
</feature>
<name>A0ABQ3ERR2_9ACTN</name>
<evidence type="ECO:0000256" key="4">
    <source>
        <dbReference type="ARBA" id="ARBA00023136"/>
    </source>
</evidence>
<dbReference type="Pfam" id="PF01758">
    <property type="entry name" value="SBF"/>
    <property type="match status" value="1"/>
</dbReference>
<feature type="transmembrane region" description="Helical" evidence="6">
    <location>
        <begin position="214"/>
        <end position="233"/>
    </location>
</feature>
<evidence type="ECO:0000313" key="8">
    <source>
        <dbReference type="Proteomes" id="UP000642673"/>
    </source>
</evidence>
<dbReference type="InterPro" id="IPR002657">
    <property type="entry name" value="BilAc:Na_symport/Acr3"/>
</dbReference>
<feature type="transmembrane region" description="Helical" evidence="6">
    <location>
        <begin position="139"/>
        <end position="160"/>
    </location>
</feature>
<accession>A0ABQ3ERR2</accession>
<keyword evidence="4 6" id="KW-0472">Membrane</keyword>
<evidence type="ECO:0000256" key="2">
    <source>
        <dbReference type="ARBA" id="ARBA00022692"/>
    </source>
</evidence>
<feature type="compositionally biased region" description="Basic residues" evidence="5">
    <location>
        <begin position="358"/>
        <end position="368"/>
    </location>
</feature>
<protein>
    <recommendedName>
        <fullName evidence="9">Sodium-dependent transporter</fullName>
    </recommendedName>
</protein>
<dbReference type="PANTHER" id="PTHR10361">
    <property type="entry name" value="SODIUM-BILE ACID COTRANSPORTER"/>
    <property type="match status" value="1"/>
</dbReference>
<proteinExistence type="predicted"/>
<dbReference type="PANTHER" id="PTHR10361:SF28">
    <property type="entry name" value="P3 PROTEIN-RELATED"/>
    <property type="match status" value="1"/>
</dbReference>
<dbReference type="Proteomes" id="UP000642673">
    <property type="component" value="Unassembled WGS sequence"/>
</dbReference>
<keyword evidence="3 6" id="KW-1133">Transmembrane helix</keyword>
<dbReference type="InterPro" id="IPR004710">
    <property type="entry name" value="Bilac:Na_transpt"/>
</dbReference>